<dbReference type="PRINTS" id="PR00010">
    <property type="entry name" value="EGFBLOOD"/>
</dbReference>
<keyword evidence="11" id="KW-1185">Reference proteome</keyword>
<dbReference type="EnsemblMetazoa" id="G30893.1">
    <property type="protein sequence ID" value="G30893.1:cds"/>
    <property type="gene ID" value="G30893"/>
</dbReference>
<feature type="domain" description="EGF-like" evidence="9">
    <location>
        <begin position="178"/>
        <end position="213"/>
    </location>
</feature>
<feature type="signal peptide" evidence="8">
    <location>
        <begin position="1"/>
        <end position="19"/>
    </location>
</feature>
<feature type="disulfide bond" evidence="6">
    <location>
        <begin position="108"/>
        <end position="125"/>
    </location>
</feature>
<dbReference type="GO" id="GO:0007157">
    <property type="term" value="P:heterophilic cell-cell adhesion via plasma membrane cell adhesion molecules"/>
    <property type="evidence" value="ECO:0007669"/>
    <property type="project" value="TreeGrafter"/>
</dbReference>
<feature type="domain" description="EGF-like" evidence="9">
    <location>
        <begin position="99"/>
        <end position="138"/>
    </location>
</feature>
<evidence type="ECO:0000256" key="3">
    <source>
        <dbReference type="ARBA" id="ARBA00022737"/>
    </source>
</evidence>
<dbReference type="SMART" id="SM00181">
    <property type="entry name" value="EGF"/>
    <property type="match status" value="3"/>
</dbReference>
<feature type="transmembrane region" description="Helical" evidence="7">
    <location>
        <begin position="216"/>
        <end position="241"/>
    </location>
</feature>
<evidence type="ECO:0000256" key="8">
    <source>
        <dbReference type="SAM" id="SignalP"/>
    </source>
</evidence>
<dbReference type="PROSITE" id="PS00010">
    <property type="entry name" value="ASX_HYDROXYL"/>
    <property type="match status" value="1"/>
</dbReference>
<evidence type="ECO:0000256" key="7">
    <source>
        <dbReference type="SAM" id="Phobius"/>
    </source>
</evidence>
<keyword evidence="2 8" id="KW-0732">Signal</keyword>
<protein>
    <recommendedName>
        <fullName evidence="9">EGF-like domain-containing protein</fullName>
    </recommendedName>
</protein>
<keyword evidence="7" id="KW-0472">Membrane</keyword>
<keyword evidence="4 6" id="KW-1015">Disulfide bond</keyword>
<feature type="chain" id="PRO_5036443934" description="EGF-like domain-containing protein" evidence="8">
    <location>
        <begin position="20"/>
        <end position="301"/>
    </location>
</feature>
<dbReference type="AlphaFoldDB" id="A0A8W8LZQ2"/>
<dbReference type="SMART" id="SM00179">
    <property type="entry name" value="EGF_CA"/>
    <property type="match status" value="3"/>
</dbReference>
<dbReference type="CDD" id="cd00054">
    <property type="entry name" value="EGF_CA"/>
    <property type="match status" value="2"/>
</dbReference>
<feature type="domain" description="EGF-like" evidence="9">
    <location>
        <begin position="140"/>
        <end position="176"/>
    </location>
</feature>
<evidence type="ECO:0000256" key="2">
    <source>
        <dbReference type="ARBA" id="ARBA00022729"/>
    </source>
</evidence>
<dbReference type="InterPro" id="IPR051022">
    <property type="entry name" value="Notch_Cell-Fate_Det"/>
</dbReference>
<dbReference type="Pfam" id="PF12661">
    <property type="entry name" value="hEGF"/>
    <property type="match status" value="1"/>
</dbReference>
<dbReference type="FunFam" id="2.10.25.10:FF:000321">
    <property type="entry name" value="Protein delta homolog 1"/>
    <property type="match status" value="1"/>
</dbReference>
<dbReference type="Proteomes" id="UP000005408">
    <property type="component" value="Unassembled WGS sequence"/>
</dbReference>
<evidence type="ECO:0000259" key="9">
    <source>
        <dbReference type="PROSITE" id="PS50026"/>
    </source>
</evidence>
<evidence type="ECO:0000313" key="10">
    <source>
        <dbReference type="EnsemblMetazoa" id="G30893.1:cds"/>
    </source>
</evidence>
<evidence type="ECO:0000256" key="4">
    <source>
        <dbReference type="ARBA" id="ARBA00023157"/>
    </source>
</evidence>
<keyword evidence="5" id="KW-0325">Glycoprotein</keyword>
<reference evidence="10" key="1">
    <citation type="submission" date="2022-08" db="UniProtKB">
        <authorList>
            <consortium name="EnsemblMetazoa"/>
        </authorList>
    </citation>
    <scope>IDENTIFICATION</scope>
    <source>
        <strain evidence="10">05x7-T-G4-1.051#20</strain>
    </source>
</reference>
<feature type="disulfide bond" evidence="6">
    <location>
        <begin position="166"/>
        <end position="175"/>
    </location>
</feature>
<dbReference type="PANTHER" id="PTHR24049:SF39">
    <property type="entry name" value="EGF-LIKE DOMAIN-CONTAINING PROTEIN"/>
    <property type="match status" value="1"/>
</dbReference>
<sequence length="301" mass="33434">MFSFLITVLFSLKILIIDAETTLPGEITHSIATQFLHRYKRSDPRCNTDETYCEFNKVSCMQHNENSREYYCGRNNPCSSGQTCYLSTPCPVHYRTGCTTNACFGQPCQNGGTCSLASNAKGYTCNCNAGYDQATDCRTQINYCNSNPCQNGATCNRRLNGYTCTCQPGFNGTHCQNNINECIGSPCIHGTCIDEIARYSCSCDILFIGDNCEKVIASYIVTIAVGALGIIATAVGLFVIWRKKQSEKNSTVPFPFEETKLGQTRSRFQRNVETVHTNDHNSLWFIDGKLGQGNIKFKNQS</sequence>
<feature type="disulfide bond" evidence="6">
    <location>
        <begin position="182"/>
        <end position="192"/>
    </location>
</feature>
<dbReference type="GO" id="GO:0045197">
    <property type="term" value="P:establishment or maintenance of epithelial cell apical/basal polarity"/>
    <property type="evidence" value="ECO:0007669"/>
    <property type="project" value="TreeGrafter"/>
</dbReference>
<organism evidence="10 11">
    <name type="scientific">Magallana gigas</name>
    <name type="common">Pacific oyster</name>
    <name type="synonym">Crassostrea gigas</name>
    <dbReference type="NCBI Taxonomy" id="29159"/>
    <lineage>
        <taxon>Eukaryota</taxon>
        <taxon>Metazoa</taxon>
        <taxon>Spiralia</taxon>
        <taxon>Lophotrochozoa</taxon>
        <taxon>Mollusca</taxon>
        <taxon>Bivalvia</taxon>
        <taxon>Autobranchia</taxon>
        <taxon>Pteriomorphia</taxon>
        <taxon>Ostreida</taxon>
        <taxon>Ostreoidea</taxon>
        <taxon>Ostreidae</taxon>
        <taxon>Magallana</taxon>
    </lineage>
</organism>
<proteinExistence type="predicted"/>
<dbReference type="PROSITE" id="PS50026">
    <property type="entry name" value="EGF_3"/>
    <property type="match status" value="3"/>
</dbReference>
<keyword evidence="1 6" id="KW-0245">EGF-like domain</keyword>
<dbReference type="GO" id="GO:0032991">
    <property type="term" value="C:protein-containing complex"/>
    <property type="evidence" value="ECO:0007669"/>
    <property type="project" value="TreeGrafter"/>
</dbReference>
<name>A0A8W8LZQ2_MAGGI</name>
<dbReference type="SUPFAM" id="SSF57196">
    <property type="entry name" value="EGF/Laminin"/>
    <property type="match status" value="3"/>
</dbReference>
<keyword evidence="7" id="KW-0812">Transmembrane</keyword>
<dbReference type="PROSITE" id="PS01186">
    <property type="entry name" value="EGF_2"/>
    <property type="match status" value="2"/>
</dbReference>
<dbReference type="GO" id="GO:0005509">
    <property type="term" value="F:calcium ion binding"/>
    <property type="evidence" value="ECO:0007669"/>
    <property type="project" value="InterPro"/>
</dbReference>
<accession>A0A8W8LZQ2</accession>
<dbReference type="PANTHER" id="PTHR24049">
    <property type="entry name" value="CRUMBS FAMILY MEMBER"/>
    <property type="match status" value="1"/>
</dbReference>
<keyword evidence="7" id="KW-1133">Transmembrane helix</keyword>
<dbReference type="GO" id="GO:0005886">
    <property type="term" value="C:plasma membrane"/>
    <property type="evidence" value="ECO:0007669"/>
    <property type="project" value="TreeGrafter"/>
</dbReference>
<evidence type="ECO:0000256" key="1">
    <source>
        <dbReference type="ARBA" id="ARBA00022536"/>
    </source>
</evidence>
<feature type="disulfide bond" evidence="6">
    <location>
        <begin position="203"/>
        <end position="212"/>
    </location>
</feature>
<dbReference type="InterPro" id="IPR000742">
    <property type="entry name" value="EGF"/>
</dbReference>
<evidence type="ECO:0000256" key="6">
    <source>
        <dbReference type="PROSITE-ProRule" id="PRU00076"/>
    </source>
</evidence>
<dbReference type="FunFam" id="2.10.25.10:FF:000434">
    <property type="entry name" value="Predicted protein"/>
    <property type="match status" value="1"/>
</dbReference>
<dbReference type="InterPro" id="IPR000152">
    <property type="entry name" value="EGF-type_Asp/Asn_hydroxyl_site"/>
</dbReference>
<dbReference type="PROSITE" id="PS00022">
    <property type="entry name" value="EGF_1"/>
    <property type="match status" value="2"/>
</dbReference>
<dbReference type="InterPro" id="IPR013032">
    <property type="entry name" value="EGF-like_CS"/>
</dbReference>
<dbReference type="InterPro" id="IPR001881">
    <property type="entry name" value="EGF-like_Ca-bd_dom"/>
</dbReference>
<dbReference type="Gene3D" id="2.10.25.10">
    <property type="entry name" value="Laminin"/>
    <property type="match status" value="3"/>
</dbReference>
<keyword evidence="3" id="KW-0677">Repeat</keyword>
<dbReference type="Pfam" id="PF00008">
    <property type="entry name" value="EGF"/>
    <property type="match status" value="2"/>
</dbReference>
<comment type="caution">
    <text evidence="6">Lacks conserved residue(s) required for the propagation of feature annotation.</text>
</comment>
<evidence type="ECO:0000256" key="5">
    <source>
        <dbReference type="ARBA" id="ARBA00023180"/>
    </source>
</evidence>
<dbReference type="OrthoDB" id="430340at2759"/>
<evidence type="ECO:0000313" key="11">
    <source>
        <dbReference type="Proteomes" id="UP000005408"/>
    </source>
</evidence>
<dbReference type="OMA" id="CRTQINY"/>